<comment type="caution">
    <text evidence="1">The sequence shown here is derived from an EMBL/GenBank/DDBJ whole genome shotgun (WGS) entry which is preliminary data.</text>
</comment>
<reference evidence="1" key="1">
    <citation type="submission" date="2021-03" db="EMBL/GenBank/DDBJ databases">
        <title>Draft genome sequence of rust myrtle Austropuccinia psidii MF-1, a brazilian biotype.</title>
        <authorList>
            <person name="Quecine M.C."/>
            <person name="Pachon D.M.R."/>
            <person name="Bonatelli M.L."/>
            <person name="Correr F.H."/>
            <person name="Franceschini L.M."/>
            <person name="Leite T.F."/>
            <person name="Margarido G.R.A."/>
            <person name="Almeida C.A."/>
            <person name="Ferrarezi J.A."/>
            <person name="Labate C.A."/>
        </authorList>
    </citation>
    <scope>NUCLEOTIDE SEQUENCE</scope>
    <source>
        <strain evidence="1">MF-1</strain>
    </source>
</reference>
<gene>
    <name evidence="1" type="ORF">O181_026677</name>
</gene>
<sequence length="106" mass="12542">MKPQQQGHVLGNPYHQEDIKQDVLLEHKKSSPSQYQDGDKMSYSEKEALKQLPQAFSWPKFSGTREYEHMELIAYVDVPRIPDYWITDRLNPAFKGYASIWYTEMM</sequence>
<name>A0A9Q3CR27_9BASI</name>
<evidence type="ECO:0000313" key="1">
    <source>
        <dbReference type="EMBL" id="MBW0486962.1"/>
    </source>
</evidence>
<protein>
    <submittedName>
        <fullName evidence="1">Uncharacterized protein</fullName>
    </submittedName>
</protein>
<proteinExistence type="predicted"/>
<organism evidence="1 2">
    <name type="scientific">Austropuccinia psidii MF-1</name>
    <dbReference type="NCBI Taxonomy" id="1389203"/>
    <lineage>
        <taxon>Eukaryota</taxon>
        <taxon>Fungi</taxon>
        <taxon>Dikarya</taxon>
        <taxon>Basidiomycota</taxon>
        <taxon>Pucciniomycotina</taxon>
        <taxon>Pucciniomycetes</taxon>
        <taxon>Pucciniales</taxon>
        <taxon>Sphaerophragmiaceae</taxon>
        <taxon>Austropuccinia</taxon>
    </lineage>
</organism>
<accession>A0A9Q3CR27</accession>
<dbReference type="AlphaFoldDB" id="A0A9Q3CR27"/>
<evidence type="ECO:0000313" key="2">
    <source>
        <dbReference type="Proteomes" id="UP000765509"/>
    </source>
</evidence>
<dbReference type="EMBL" id="AVOT02008899">
    <property type="protein sequence ID" value="MBW0486962.1"/>
    <property type="molecule type" value="Genomic_DNA"/>
</dbReference>
<keyword evidence="2" id="KW-1185">Reference proteome</keyword>
<dbReference type="Proteomes" id="UP000765509">
    <property type="component" value="Unassembled WGS sequence"/>
</dbReference>